<name>A0A8S5T1T8_9CAUD</name>
<evidence type="ECO:0000313" key="1">
    <source>
        <dbReference type="EMBL" id="DAF56754.1"/>
    </source>
</evidence>
<dbReference type="EMBL" id="BK032721">
    <property type="protein sequence ID" value="DAF56754.1"/>
    <property type="molecule type" value="Genomic_DNA"/>
</dbReference>
<reference evidence="1" key="1">
    <citation type="journal article" date="2021" name="Proc. Natl. Acad. Sci. U.S.A.">
        <title>A Catalog of Tens of Thousands of Viruses from Human Metagenomes Reveals Hidden Associations with Chronic Diseases.</title>
        <authorList>
            <person name="Tisza M.J."/>
            <person name="Buck C.B."/>
        </authorList>
    </citation>
    <scope>NUCLEOTIDE SEQUENCE</scope>
    <source>
        <strain evidence="1">CtWb16</strain>
    </source>
</reference>
<sequence length="175" mass="19651">MSYSGFLSDPEYTRRSQDENVTGNWTFEHIVTCKEAIRGTAIATYYGDLAEYYTHSVMEQIPVGTLVKFGGEKEITKTQPNDRHCFGIISSKPGIELNKKTQEGALPVALCGKVPCRVSGTIKKFEKLTTSKIAGVAKKKTFLDWLLFKPTIGISLEEKTKKTEKLIEIFMHTHI</sequence>
<protein>
    <submittedName>
        <fullName evidence="1">Preneck appendage protein barrel, VIRAL PROTEIN.8A</fullName>
    </submittedName>
</protein>
<dbReference type="Gene3D" id="2.40.300.10">
    <property type="entry name" value="Head decoration protein D"/>
    <property type="match status" value="1"/>
</dbReference>
<accession>A0A8S5T1T8</accession>
<organism evidence="1">
    <name type="scientific">Myoviridae sp. ctWb16</name>
    <dbReference type="NCBI Taxonomy" id="2827690"/>
    <lineage>
        <taxon>Viruses</taxon>
        <taxon>Duplodnaviria</taxon>
        <taxon>Heunggongvirae</taxon>
        <taxon>Uroviricota</taxon>
        <taxon>Caudoviricetes</taxon>
    </lineage>
</organism>
<proteinExistence type="predicted"/>